<feature type="region of interest" description="Disordered" evidence="1">
    <location>
        <begin position="1"/>
        <end position="26"/>
    </location>
</feature>
<name>A0A2R6NLH6_9APHY</name>
<dbReference type="EMBL" id="MLYV02001095">
    <property type="protein sequence ID" value="PSR73239.1"/>
    <property type="molecule type" value="Genomic_DNA"/>
</dbReference>
<evidence type="ECO:0000313" key="3">
    <source>
        <dbReference type="Proteomes" id="UP000186601"/>
    </source>
</evidence>
<dbReference type="AlphaFoldDB" id="A0A2R6NLH6"/>
<evidence type="ECO:0000313" key="2">
    <source>
        <dbReference type="EMBL" id="PSR73239.1"/>
    </source>
</evidence>
<gene>
    <name evidence="2" type="ORF">PHLCEN_2v10899</name>
</gene>
<organism evidence="2 3">
    <name type="scientific">Hermanssonia centrifuga</name>
    <dbReference type="NCBI Taxonomy" id="98765"/>
    <lineage>
        <taxon>Eukaryota</taxon>
        <taxon>Fungi</taxon>
        <taxon>Dikarya</taxon>
        <taxon>Basidiomycota</taxon>
        <taxon>Agaricomycotina</taxon>
        <taxon>Agaricomycetes</taxon>
        <taxon>Polyporales</taxon>
        <taxon>Meruliaceae</taxon>
        <taxon>Hermanssonia</taxon>
    </lineage>
</organism>
<sequence>MAKQFERPSGDGGPASPDRSFGVLPPESYRRQNNALVLFWALQIRNVLFDFASNLLAFHTMSSSSFIKEVTTFSQTSSDESAVP</sequence>
<keyword evidence="3" id="KW-1185">Reference proteome</keyword>
<comment type="caution">
    <text evidence="2">The sequence shown here is derived from an EMBL/GenBank/DDBJ whole genome shotgun (WGS) entry which is preliminary data.</text>
</comment>
<accession>A0A2R6NLH6</accession>
<reference evidence="2 3" key="1">
    <citation type="submission" date="2018-02" db="EMBL/GenBank/DDBJ databases">
        <title>Genome sequence of the basidiomycete white-rot fungus Phlebia centrifuga.</title>
        <authorList>
            <person name="Granchi Z."/>
            <person name="Peng M."/>
            <person name="de Vries R.P."/>
            <person name="Hilden K."/>
            <person name="Makela M.R."/>
            <person name="Grigoriev I."/>
            <person name="Riley R."/>
        </authorList>
    </citation>
    <scope>NUCLEOTIDE SEQUENCE [LARGE SCALE GENOMIC DNA]</scope>
    <source>
        <strain evidence="2 3">FBCC195</strain>
    </source>
</reference>
<evidence type="ECO:0000256" key="1">
    <source>
        <dbReference type="SAM" id="MobiDB-lite"/>
    </source>
</evidence>
<dbReference type="Proteomes" id="UP000186601">
    <property type="component" value="Unassembled WGS sequence"/>
</dbReference>
<proteinExistence type="predicted"/>
<protein>
    <submittedName>
        <fullName evidence="2">Uncharacterized protein</fullName>
    </submittedName>
</protein>